<evidence type="ECO:0000313" key="4">
    <source>
        <dbReference type="Proteomes" id="UP001231189"/>
    </source>
</evidence>
<keyword evidence="4" id="KW-1185">Reference proteome</keyword>
<dbReference type="Proteomes" id="UP001231189">
    <property type="component" value="Unassembled WGS sequence"/>
</dbReference>
<evidence type="ECO:0000256" key="1">
    <source>
        <dbReference type="SAM" id="Coils"/>
    </source>
</evidence>
<evidence type="ECO:0000256" key="2">
    <source>
        <dbReference type="SAM" id="MobiDB-lite"/>
    </source>
</evidence>
<dbReference type="EMBL" id="JAUUTY010000007">
    <property type="protein sequence ID" value="KAK1604838.1"/>
    <property type="molecule type" value="Genomic_DNA"/>
</dbReference>
<feature type="region of interest" description="Disordered" evidence="2">
    <location>
        <begin position="1"/>
        <end position="43"/>
    </location>
</feature>
<reference evidence="3" key="1">
    <citation type="submission" date="2023-07" db="EMBL/GenBank/DDBJ databases">
        <title>A chromosome-level genome assembly of Lolium multiflorum.</title>
        <authorList>
            <person name="Chen Y."/>
            <person name="Copetti D."/>
            <person name="Kolliker R."/>
            <person name="Studer B."/>
        </authorList>
    </citation>
    <scope>NUCLEOTIDE SEQUENCE</scope>
    <source>
        <strain evidence="3">02402/16</strain>
        <tissue evidence="3">Leaf</tissue>
    </source>
</reference>
<proteinExistence type="predicted"/>
<keyword evidence="1" id="KW-0175">Coiled coil</keyword>
<accession>A0AAD8QL50</accession>
<organism evidence="3 4">
    <name type="scientific">Lolium multiflorum</name>
    <name type="common">Italian ryegrass</name>
    <name type="synonym">Lolium perenne subsp. multiflorum</name>
    <dbReference type="NCBI Taxonomy" id="4521"/>
    <lineage>
        <taxon>Eukaryota</taxon>
        <taxon>Viridiplantae</taxon>
        <taxon>Streptophyta</taxon>
        <taxon>Embryophyta</taxon>
        <taxon>Tracheophyta</taxon>
        <taxon>Spermatophyta</taxon>
        <taxon>Magnoliopsida</taxon>
        <taxon>Liliopsida</taxon>
        <taxon>Poales</taxon>
        <taxon>Poaceae</taxon>
        <taxon>BOP clade</taxon>
        <taxon>Pooideae</taxon>
        <taxon>Poodae</taxon>
        <taxon>Poeae</taxon>
        <taxon>Poeae Chloroplast Group 2 (Poeae type)</taxon>
        <taxon>Loliodinae</taxon>
        <taxon>Loliinae</taxon>
        <taxon>Lolium</taxon>
    </lineage>
</organism>
<feature type="coiled-coil region" evidence="1">
    <location>
        <begin position="248"/>
        <end position="293"/>
    </location>
</feature>
<feature type="region of interest" description="Disordered" evidence="2">
    <location>
        <begin position="61"/>
        <end position="106"/>
    </location>
</feature>
<dbReference type="AlphaFoldDB" id="A0AAD8QL50"/>
<evidence type="ECO:0000313" key="3">
    <source>
        <dbReference type="EMBL" id="KAK1604838.1"/>
    </source>
</evidence>
<feature type="coiled-coil region" evidence="1">
    <location>
        <begin position="320"/>
        <end position="371"/>
    </location>
</feature>
<feature type="compositionally biased region" description="Low complexity" evidence="2">
    <location>
        <begin position="96"/>
        <end position="106"/>
    </location>
</feature>
<comment type="caution">
    <text evidence="3">The sequence shown here is derived from an EMBL/GenBank/DDBJ whole genome shotgun (WGS) entry which is preliminary data.</text>
</comment>
<name>A0AAD8QL50_LOLMU</name>
<sequence length="375" mass="40896">MPTASGAALKLGSRPSGSEGSAGPQPHSSPAPPGAGTSLSFRGHNKFGACGPYIIITARRRISPSSPRTKTPAPEQCRRRRKLPGRACSSRPLRKTTPAPESSAPEAPTGWCVYRPLLHEPFSCRQVLCAALRGCFCRATAQDLQSYQGKATLPPPLRRPAPVLHVSKAAQNTVTKATGLLGRITDFKRRGQDGASSALRPKWNAADITPATRGLGKDRLPAPDPSLARKTLFEELLWEHRELVEAHDKCQEASIDALKEQLANAQREKEQLIKQHQEELSAQKTSYQELKSQLVQLGLDHAKVLEAAEADAAAKMNEALENASNATVVLQAELEELAKARKAAEEKVAWLEEERKECNKLILQTDNLAHREFSD</sequence>
<gene>
    <name evidence="3" type="ORF">QYE76_028511</name>
</gene>
<protein>
    <submittedName>
        <fullName evidence="3">Uncharacterized protein</fullName>
    </submittedName>
</protein>